<dbReference type="OrthoDB" id="428480at2759"/>
<dbReference type="Proteomes" id="UP000799441">
    <property type="component" value="Unassembled WGS sequence"/>
</dbReference>
<feature type="domain" description="Beta-hexosaminidase eukaryotic type N-terminal" evidence="11">
    <location>
        <begin position="16"/>
        <end position="158"/>
    </location>
</feature>
<evidence type="ECO:0000256" key="4">
    <source>
        <dbReference type="ARBA" id="ARBA00022801"/>
    </source>
</evidence>
<proteinExistence type="inferred from homology"/>
<keyword evidence="3 9" id="KW-0732">Signal</keyword>
<dbReference type="PRINTS" id="PR00738">
    <property type="entry name" value="GLHYDRLASE20"/>
</dbReference>
<comment type="catalytic activity">
    <reaction evidence="1 7">
        <text>Hydrolysis of terminal non-reducing N-acetyl-D-hexosamine residues in N-acetyl-beta-D-hexosaminides.</text>
        <dbReference type="EC" id="3.2.1.52"/>
    </reaction>
</comment>
<dbReference type="EMBL" id="MU003772">
    <property type="protein sequence ID" value="KAF2724356.1"/>
    <property type="molecule type" value="Genomic_DNA"/>
</dbReference>
<feature type="chain" id="PRO_5040118773" description="Beta-hexosaminidase" evidence="9">
    <location>
        <begin position="16"/>
        <end position="573"/>
    </location>
</feature>
<evidence type="ECO:0000259" key="10">
    <source>
        <dbReference type="Pfam" id="PF00728"/>
    </source>
</evidence>
<dbReference type="Pfam" id="PF14845">
    <property type="entry name" value="Glycohydro_20b2"/>
    <property type="match status" value="1"/>
</dbReference>
<dbReference type="Gene3D" id="3.30.379.10">
    <property type="entry name" value="Chitobiase/beta-hexosaminidase domain 2-like"/>
    <property type="match status" value="1"/>
</dbReference>
<evidence type="ECO:0000256" key="1">
    <source>
        <dbReference type="ARBA" id="ARBA00001231"/>
    </source>
</evidence>
<dbReference type="PANTHER" id="PTHR22600">
    <property type="entry name" value="BETA-HEXOSAMINIDASE"/>
    <property type="match status" value="1"/>
</dbReference>
<protein>
    <recommendedName>
        <fullName evidence="7">Beta-hexosaminidase</fullName>
        <ecNumber evidence="7">3.2.1.52</ecNumber>
    </recommendedName>
</protein>
<dbReference type="AlphaFoldDB" id="A0A9P4QG89"/>
<keyword evidence="6 7" id="KW-0326">Glycosidase</keyword>
<keyword evidence="5" id="KW-0325">Glycoprotein</keyword>
<evidence type="ECO:0000259" key="11">
    <source>
        <dbReference type="Pfam" id="PF14845"/>
    </source>
</evidence>
<dbReference type="GO" id="GO:0016020">
    <property type="term" value="C:membrane"/>
    <property type="evidence" value="ECO:0007669"/>
    <property type="project" value="TreeGrafter"/>
</dbReference>
<evidence type="ECO:0000313" key="12">
    <source>
        <dbReference type="EMBL" id="KAF2724356.1"/>
    </source>
</evidence>
<evidence type="ECO:0000256" key="6">
    <source>
        <dbReference type="ARBA" id="ARBA00023295"/>
    </source>
</evidence>
<accession>A0A9P4QG89</accession>
<dbReference type="InterPro" id="IPR025705">
    <property type="entry name" value="Beta_hexosaminidase_sua/sub"/>
</dbReference>
<dbReference type="FunFam" id="3.20.20.80:FF:000063">
    <property type="entry name" value="Beta-hexosaminidase"/>
    <property type="match status" value="1"/>
</dbReference>
<feature type="domain" description="Glycoside hydrolase family 20 catalytic" evidence="10">
    <location>
        <begin position="182"/>
        <end position="522"/>
    </location>
</feature>
<evidence type="ECO:0000313" key="13">
    <source>
        <dbReference type="Proteomes" id="UP000799441"/>
    </source>
</evidence>
<keyword evidence="13" id="KW-1185">Reference proteome</keyword>
<keyword evidence="4 7" id="KW-0378">Hydrolase</keyword>
<dbReference type="SUPFAM" id="SSF51445">
    <property type="entry name" value="(Trans)glycosidases"/>
    <property type="match status" value="1"/>
</dbReference>
<dbReference type="PANTHER" id="PTHR22600:SF58">
    <property type="entry name" value="BETA-HEXOSAMINIDASE"/>
    <property type="match status" value="1"/>
</dbReference>
<gene>
    <name evidence="12" type="ORF">K431DRAFT_218297</name>
</gene>
<feature type="active site" description="Proton donor" evidence="8">
    <location>
        <position position="344"/>
    </location>
</feature>
<dbReference type="GO" id="GO:0005975">
    <property type="term" value="P:carbohydrate metabolic process"/>
    <property type="evidence" value="ECO:0007669"/>
    <property type="project" value="InterPro"/>
</dbReference>
<evidence type="ECO:0000256" key="8">
    <source>
        <dbReference type="PIRSR" id="PIRSR001093-1"/>
    </source>
</evidence>
<dbReference type="InterPro" id="IPR017853">
    <property type="entry name" value="GH"/>
</dbReference>
<sequence>MKLLPIALFVASAAAVWPIPKEYSHGDSVVWIDKNVKVSYNGASSVRQHFPPYSFQTVSAIISNAVERTYDTLFNKNFYPWKFHPRFSDFEPAKNGSRTYVKSIRLIQNGTDPVNILKPVAGNVDESYTLQLTEAGEVTITASSSIGILWGLTTFTQLFYSHSCGAVYSPLAPVYVSDAPKFSWRGLNLDTSRTFKPVDQIKRMIDALSYNKMNRLHWHITDSQSWPLELESLPEVAAEGAYIASEKYSVEEVREIQEFGALLGVEVAMEIDQPGHTASIWYSHPDLITAFNIQPEWTTYSAEPPSGQFKLNSTGVYDFLDTLFKELLPRLKPYTSYFHLGGDEVNVNVYNFDETVGTNDTTVLQPLMQKFMDRNTKQIEGAGFIPLVWEEMLLDWNLTLPKDTIVQTWLSDESVASVTSKGYKALAGNYNFWYLDCGKGQWLDFPVGEASATFWPYQDYCAPLKNWRWAYSYDPLSGVPDNQTHLVIGGECHIWSEQTDVVNLETMVWPRASAVGEVLWSGAKDASGQNRSQIEASPRLSEMRERLVARGLRAEPVRMPFCSMNGTQCVYPE</sequence>
<evidence type="ECO:0000256" key="7">
    <source>
        <dbReference type="PIRNR" id="PIRNR001093"/>
    </source>
</evidence>
<evidence type="ECO:0000256" key="5">
    <source>
        <dbReference type="ARBA" id="ARBA00023180"/>
    </source>
</evidence>
<dbReference type="SUPFAM" id="SSF55545">
    <property type="entry name" value="beta-N-acetylhexosaminidase-like domain"/>
    <property type="match status" value="1"/>
</dbReference>
<dbReference type="Pfam" id="PF00728">
    <property type="entry name" value="Glyco_hydro_20"/>
    <property type="match status" value="1"/>
</dbReference>
<organism evidence="12 13">
    <name type="scientific">Polychaeton citri CBS 116435</name>
    <dbReference type="NCBI Taxonomy" id="1314669"/>
    <lineage>
        <taxon>Eukaryota</taxon>
        <taxon>Fungi</taxon>
        <taxon>Dikarya</taxon>
        <taxon>Ascomycota</taxon>
        <taxon>Pezizomycotina</taxon>
        <taxon>Dothideomycetes</taxon>
        <taxon>Dothideomycetidae</taxon>
        <taxon>Capnodiales</taxon>
        <taxon>Capnodiaceae</taxon>
        <taxon>Polychaeton</taxon>
    </lineage>
</organism>
<dbReference type="InterPro" id="IPR029019">
    <property type="entry name" value="HEX_eukaryotic_N"/>
</dbReference>
<comment type="caution">
    <text evidence="12">The sequence shown here is derived from an EMBL/GenBank/DDBJ whole genome shotgun (WGS) entry which is preliminary data.</text>
</comment>
<dbReference type="CDD" id="cd06562">
    <property type="entry name" value="GH20_HexA_HexB-like"/>
    <property type="match status" value="1"/>
</dbReference>
<evidence type="ECO:0000256" key="9">
    <source>
        <dbReference type="SAM" id="SignalP"/>
    </source>
</evidence>
<dbReference type="EC" id="3.2.1.52" evidence="7"/>
<dbReference type="InterPro" id="IPR015883">
    <property type="entry name" value="Glyco_hydro_20_cat"/>
</dbReference>
<dbReference type="GO" id="GO:0016231">
    <property type="term" value="F:beta-N-acetylglucosaminidase activity"/>
    <property type="evidence" value="ECO:0007669"/>
    <property type="project" value="TreeGrafter"/>
</dbReference>
<evidence type="ECO:0000256" key="3">
    <source>
        <dbReference type="ARBA" id="ARBA00022729"/>
    </source>
</evidence>
<dbReference type="GO" id="GO:0030203">
    <property type="term" value="P:glycosaminoglycan metabolic process"/>
    <property type="evidence" value="ECO:0007669"/>
    <property type="project" value="TreeGrafter"/>
</dbReference>
<comment type="similarity">
    <text evidence="2 7">Belongs to the glycosyl hydrolase 20 family.</text>
</comment>
<evidence type="ECO:0000256" key="2">
    <source>
        <dbReference type="ARBA" id="ARBA00006285"/>
    </source>
</evidence>
<dbReference type="Gene3D" id="3.20.20.80">
    <property type="entry name" value="Glycosidases"/>
    <property type="match status" value="1"/>
</dbReference>
<dbReference type="InterPro" id="IPR029018">
    <property type="entry name" value="Hex-like_dom2"/>
</dbReference>
<dbReference type="PIRSF" id="PIRSF001093">
    <property type="entry name" value="B-hxosamndse_ab_euk"/>
    <property type="match status" value="1"/>
</dbReference>
<feature type="signal peptide" evidence="9">
    <location>
        <begin position="1"/>
        <end position="15"/>
    </location>
</feature>
<reference evidence="12" key="1">
    <citation type="journal article" date="2020" name="Stud. Mycol.">
        <title>101 Dothideomycetes genomes: a test case for predicting lifestyles and emergence of pathogens.</title>
        <authorList>
            <person name="Haridas S."/>
            <person name="Albert R."/>
            <person name="Binder M."/>
            <person name="Bloem J."/>
            <person name="Labutti K."/>
            <person name="Salamov A."/>
            <person name="Andreopoulos B."/>
            <person name="Baker S."/>
            <person name="Barry K."/>
            <person name="Bills G."/>
            <person name="Bluhm B."/>
            <person name="Cannon C."/>
            <person name="Castanera R."/>
            <person name="Culley D."/>
            <person name="Daum C."/>
            <person name="Ezra D."/>
            <person name="Gonzalez J."/>
            <person name="Henrissat B."/>
            <person name="Kuo A."/>
            <person name="Liang C."/>
            <person name="Lipzen A."/>
            <person name="Lutzoni F."/>
            <person name="Magnuson J."/>
            <person name="Mondo S."/>
            <person name="Nolan M."/>
            <person name="Ohm R."/>
            <person name="Pangilinan J."/>
            <person name="Park H.-J."/>
            <person name="Ramirez L."/>
            <person name="Alfaro M."/>
            <person name="Sun H."/>
            <person name="Tritt A."/>
            <person name="Yoshinaga Y."/>
            <person name="Zwiers L.-H."/>
            <person name="Turgeon B."/>
            <person name="Goodwin S."/>
            <person name="Spatafora J."/>
            <person name="Crous P."/>
            <person name="Grigoriev I."/>
        </authorList>
    </citation>
    <scope>NUCLEOTIDE SEQUENCE</scope>
    <source>
        <strain evidence="12">CBS 116435</strain>
    </source>
</reference>
<name>A0A9P4QG89_9PEZI</name>